<feature type="transmembrane region" description="Helical" evidence="8">
    <location>
        <begin position="95"/>
        <end position="124"/>
    </location>
</feature>
<feature type="transmembrane region" description="Helical" evidence="8">
    <location>
        <begin position="30"/>
        <end position="48"/>
    </location>
</feature>
<dbReference type="STRING" id="1817863.A2Y62_01975"/>
<keyword evidence="4" id="KW-1003">Cell membrane</keyword>
<proteinExistence type="inferred from homology"/>
<dbReference type="GO" id="GO:0015105">
    <property type="term" value="F:arsenite transmembrane transporter activity"/>
    <property type="evidence" value="ECO:0007669"/>
    <property type="project" value="InterPro"/>
</dbReference>
<protein>
    <submittedName>
        <fullName evidence="10">Anion transporter</fullName>
    </submittedName>
</protein>
<dbReference type="AlphaFoldDB" id="A0A1F5VK99"/>
<evidence type="ECO:0000313" key="10">
    <source>
        <dbReference type="EMBL" id="OGF63638.1"/>
    </source>
</evidence>
<dbReference type="EMBL" id="MFGW01000157">
    <property type="protein sequence ID" value="OGF63638.1"/>
    <property type="molecule type" value="Genomic_DNA"/>
</dbReference>
<dbReference type="Proteomes" id="UP000178943">
    <property type="component" value="Unassembled WGS sequence"/>
</dbReference>
<keyword evidence="7 8" id="KW-0472">Membrane</keyword>
<dbReference type="CDD" id="cd01117">
    <property type="entry name" value="YbiR_permease"/>
    <property type="match status" value="1"/>
</dbReference>
<dbReference type="PANTHER" id="PTHR43302">
    <property type="entry name" value="TRANSPORTER ARSB-RELATED"/>
    <property type="match status" value="1"/>
</dbReference>
<evidence type="ECO:0000256" key="3">
    <source>
        <dbReference type="ARBA" id="ARBA00022448"/>
    </source>
</evidence>
<feature type="transmembrane region" description="Helical" evidence="8">
    <location>
        <begin position="136"/>
        <end position="156"/>
    </location>
</feature>
<dbReference type="InterPro" id="IPR004680">
    <property type="entry name" value="Cit_transptr-like_dom"/>
</dbReference>
<evidence type="ECO:0000256" key="4">
    <source>
        <dbReference type="ARBA" id="ARBA00022475"/>
    </source>
</evidence>
<comment type="subcellular location">
    <subcellularLocation>
        <location evidence="1">Cell membrane</location>
        <topology evidence="1">Multi-pass membrane protein</topology>
    </subcellularLocation>
</comment>
<feature type="transmembrane region" description="Helical" evidence="8">
    <location>
        <begin position="176"/>
        <end position="197"/>
    </location>
</feature>
<dbReference type="PRINTS" id="PR00758">
    <property type="entry name" value="ARSENICPUMP"/>
</dbReference>
<reference evidence="10 11" key="1">
    <citation type="journal article" date="2016" name="Nat. Commun.">
        <title>Thousands of microbial genomes shed light on interconnected biogeochemical processes in an aquifer system.</title>
        <authorList>
            <person name="Anantharaman K."/>
            <person name="Brown C.T."/>
            <person name="Hug L.A."/>
            <person name="Sharon I."/>
            <person name="Castelle C.J."/>
            <person name="Probst A.J."/>
            <person name="Thomas B.C."/>
            <person name="Singh A."/>
            <person name="Wilkins M.J."/>
            <person name="Karaoz U."/>
            <person name="Brodie E.L."/>
            <person name="Williams K.H."/>
            <person name="Hubbard S.S."/>
            <person name="Banfield J.F."/>
        </authorList>
    </citation>
    <scope>NUCLEOTIDE SEQUENCE [LARGE SCALE GENOMIC DNA]</scope>
</reference>
<comment type="caution">
    <text evidence="10">The sequence shown here is derived from an EMBL/GenBank/DDBJ whole genome shotgun (WGS) entry which is preliminary data.</text>
</comment>
<keyword evidence="3" id="KW-0813">Transport</keyword>
<gene>
    <name evidence="10" type="ORF">A2Y62_01975</name>
</gene>
<feature type="transmembrane region" description="Helical" evidence="8">
    <location>
        <begin position="306"/>
        <end position="329"/>
    </location>
</feature>
<feature type="transmembrane region" description="Helical" evidence="8">
    <location>
        <begin position="341"/>
        <end position="368"/>
    </location>
</feature>
<organism evidence="10 11">
    <name type="scientific">Candidatus Fischerbacteria bacterium RBG_13_37_8</name>
    <dbReference type="NCBI Taxonomy" id="1817863"/>
    <lineage>
        <taxon>Bacteria</taxon>
        <taxon>Candidatus Fischeribacteriota</taxon>
    </lineage>
</organism>
<evidence type="ECO:0000256" key="5">
    <source>
        <dbReference type="ARBA" id="ARBA00022692"/>
    </source>
</evidence>
<evidence type="ECO:0000313" key="11">
    <source>
        <dbReference type="Proteomes" id="UP000178943"/>
    </source>
</evidence>
<keyword evidence="5 8" id="KW-0812">Transmembrane</keyword>
<evidence type="ECO:0000256" key="6">
    <source>
        <dbReference type="ARBA" id="ARBA00022989"/>
    </source>
</evidence>
<evidence type="ECO:0000256" key="8">
    <source>
        <dbReference type="SAM" id="Phobius"/>
    </source>
</evidence>
<name>A0A1F5VK99_9BACT</name>
<evidence type="ECO:0000259" key="9">
    <source>
        <dbReference type="Pfam" id="PF03600"/>
    </source>
</evidence>
<feature type="transmembrane region" description="Helical" evidence="8">
    <location>
        <begin position="267"/>
        <end position="285"/>
    </location>
</feature>
<evidence type="ECO:0000256" key="2">
    <source>
        <dbReference type="ARBA" id="ARBA00009843"/>
    </source>
</evidence>
<feature type="transmembrane region" description="Helical" evidence="8">
    <location>
        <begin position="380"/>
        <end position="404"/>
    </location>
</feature>
<dbReference type="PANTHER" id="PTHR43302:SF5">
    <property type="entry name" value="TRANSPORTER ARSB-RELATED"/>
    <property type="match status" value="1"/>
</dbReference>
<sequence length="406" mass="44437">MREILISIILLMILGGIALGRYPYFRMNRATITLIGALLLLVAGAITLPQAYAAIDMNTILLLFSMMIVNANLHICGFFALVAKKVLALAKTPRQLLFLVIFSSGILSSFFLNDTVVLIFTPLVLEILHHVDQKPVPYLIALATAANIGSVATIIGNPQNMLIGIYSHIPFSTFSLMLSPLAIINLFIIYFLVIIVFRKNFRTVLLPSVIVPRPHVYRPLLIKSLAVTAGILGALLVGVPIPLAAFAGASVLLFTRRLKPERVFSEINWTLLVFFSGLFVVTRSIETSGLLIHVQKYMGTFAGKQVAEISIISALLSNIVSNVPAVLLIEPLMRGYANQIQGWLTLAMATTFAGNLTLIGSVANLIVAESARLRGVHLTFFEYLKIGIPITIISIFLGILWLILLY</sequence>
<dbReference type="GO" id="GO:0005886">
    <property type="term" value="C:plasma membrane"/>
    <property type="evidence" value="ECO:0007669"/>
    <property type="project" value="UniProtKB-SubCell"/>
</dbReference>
<accession>A0A1F5VK99</accession>
<comment type="similarity">
    <text evidence="2">Belongs to the CitM (TC 2.A.11) transporter family.</text>
</comment>
<feature type="transmembrane region" description="Helical" evidence="8">
    <location>
        <begin position="60"/>
        <end position="83"/>
    </location>
</feature>
<evidence type="ECO:0000256" key="7">
    <source>
        <dbReference type="ARBA" id="ARBA00023136"/>
    </source>
</evidence>
<feature type="domain" description="Citrate transporter-like" evidence="9">
    <location>
        <begin position="21"/>
        <end position="353"/>
    </location>
</feature>
<feature type="transmembrane region" description="Helical" evidence="8">
    <location>
        <begin position="225"/>
        <end position="255"/>
    </location>
</feature>
<dbReference type="InterPro" id="IPR000802">
    <property type="entry name" value="Arsenical_pump_ArsB"/>
</dbReference>
<evidence type="ECO:0000256" key="1">
    <source>
        <dbReference type="ARBA" id="ARBA00004651"/>
    </source>
</evidence>
<keyword evidence="6 8" id="KW-1133">Transmembrane helix</keyword>
<dbReference type="Pfam" id="PF03600">
    <property type="entry name" value="CitMHS"/>
    <property type="match status" value="1"/>
</dbReference>